<reference evidence="2 3" key="1">
    <citation type="submission" date="2019-06" db="EMBL/GenBank/DDBJ databases">
        <title>Sequencing the genomes of 1000 actinobacteria strains.</title>
        <authorList>
            <person name="Klenk H.-P."/>
        </authorList>
    </citation>
    <scope>NUCLEOTIDE SEQUENCE [LARGE SCALE GENOMIC DNA]</scope>
    <source>
        <strain evidence="2 3">DSM 8803</strain>
    </source>
</reference>
<dbReference type="AlphaFoldDB" id="A0A542Y4J9"/>
<accession>A0A542Y4J9</accession>
<gene>
    <name evidence="2" type="ORF">FB468_1005</name>
</gene>
<keyword evidence="3" id="KW-1185">Reference proteome</keyword>
<dbReference type="Pfam" id="PF13510">
    <property type="entry name" value="Fer2_4"/>
    <property type="match status" value="1"/>
</dbReference>
<dbReference type="RefSeq" id="WP_141886371.1">
    <property type="nucleotide sequence ID" value="NZ_BAAAUY010000005.1"/>
</dbReference>
<protein>
    <submittedName>
        <fullName evidence="2">Sarcosine oxidase subunit alpha</fullName>
    </submittedName>
</protein>
<organism evidence="2 3">
    <name type="scientific">Leucobacter komagatae</name>
    <dbReference type="NCBI Taxonomy" id="55969"/>
    <lineage>
        <taxon>Bacteria</taxon>
        <taxon>Bacillati</taxon>
        <taxon>Actinomycetota</taxon>
        <taxon>Actinomycetes</taxon>
        <taxon>Micrococcales</taxon>
        <taxon>Microbacteriaceae</taxon>
        <taxon>Leucobacter</taxon>
    </lineage>
</organism>
<dbReference type="GO" id="GO:0016491">
    <property type="term" value="F:oxidoreductase activity"/>
    <property type="evidence" value="ECO:0007669"/>
    <property type="project" value="UniProtKB-KW"/>
</dbReference>
<dbReference type="GO" id="GO:0051536">
    <property type="term" value="F:iron-sulfur cluster binding"/>
    <property type="evidence" value="ECO:0007669"/>
    <property type="project" value="InterPro"/>
</dbReference>
<keyword evidence="1" id="KW-0560">Oxidoreductase</keyword>
<sequence length="106" mass="11449">MTERIEHHPVLPEPPAADDANFTFNGESYVGRTGEPVAAALLAAGVRELRTSPVAGEPRGLYCGIGHCYECRLWLGPDEETAERVRGCQAPISDGDTYRSTRGCDS</sequence>
<dbReference type="InterPro" id="IPR036010">
    <property type="entry name" value="2Fe-2S_ferredoxin-like_sf"/>
</dbReference>
<name>A0A542Y4J9_9MICO</name>
<comment type="caution">
    <text evidence="2">The sequence shown here is derived from an EMBL/GenBank/DDBJ whole genome shotgun (WGS) entry which is preliminary data.</text>
</comment>
<evidence type="ECO:0000256" key="1">
    <source>
        <dbReference type="ARBA" id="ARBA00023002"/>
    </source>
</evidence>
<dbReference type="SUPFAM" id="SSF54292">
    <property type="entry name" value="2Fe-2S ferredoxin-like"/>
    <property type="match status" value="1"/>
</dbReference>
<dbReference type="Proteomes" id="UP000319094">
    <property type="component" value="Unassembled WGS sequence"/>
</dbReference>
<evidence type="ECO:0000313" key="3">
    <source>
        <dbReference type="Proteomes" id="UP000319094"/>
    </source>
</evidence>
<dbReference type="EMBL" id="VFON01000001">
    <property type="protein sequence ID" value="TQL42993.1"/>
    <property type="molecule type" value="Genomic_DNA"/>
</dbReference>
<dbReference type="OrthoDB" id="573392at2"/>
<dbReference type="InterPro" id="IPR042204">
    <property type="entry name" value="2Fe-2S-bd_N"/>
</dbReference>
<evidence type="ECO:0000313" key="2">
    <source>
        <dbReference type="EMBL" id="TQL42993.1"/>
    </source>
</evidence>
<dbReference type="Gene3D" id="3.10.20.440">
    <property type="entry name" value="2Fe-2S iron-sulphur cluster binding domain, sarcosine oxidase, alpha subunit, N-terminal domain"/>
    <property type="match status" value="1"/>
</dbReference>
<proteinExistence type="predicted"/>